<dbReference type="InterPro" id="IPR027381">
    <property type="entry name" value="LytR/CpsA/Psr_C"/>
</dbReference>
<keyword evidence="2" id="KW-1133">Transmembrane helix</keyword>
<feature type="compositionally biased region" description="Basic and acidic residues" evidence="1">
    <location>
        <begin position="1"/>
        <end position="12"/>
    </location>
</feature>
<dbReference type="Proteomes" id="UP001501690">
    <property type="component" value="Unassembled WGS sequence"/>
</dbReference>
<dbReference type="EMBL" id="BAAAPL010000001">
    <property type="protein sequence ID" value="GAA1698432.1"/>
    <property type="molecule type" value="Genomic_DNA"/>
</dbReference>
<comment type="caution">
    <text evidence="4">The sequence shown here is derived from an EMBL/GenBank/DDBJ whole genome shotgun (WGS) entry which is preliminary data.</text>
</comment>
<gene>
    <name evidence="4" type="ORF">GCM10009808_14910</name>
</gene>
<dbReference type="Gene3D" id="3.30.70.2390">
    <property type="match status" value="1"/>
</dbReference>
<dbReference type="Pfam" id="PF13399">
    <property type="entry name" value="LytR_C"/>
    <property type="match status" value="1"/>
</dbReference>
<protein>
    <recommendedName>
        <fullName evidence="3">LytR/CpsA/Psr regulator C-terminal domain-containing protein</fullName>
    </recommendedName>
</protein>
<evidence type="ECO:0000256" key="2">
    <source>
        <dbReference type="SAM" id="Phobius"/>
    </source>
</evidence>
<dbReference type="RefSeq" id="WP_344070990.1">
    <property type="nucleotide sequence ID" value="NZ_BAAAPL010000001.1"/>
</dbReference>
<accession>A0ABN2I551</accession>
<feature type="domain" description="LytR/CpsA/Psr regulator C-terminal" evidence="3">
    <location>
        <begin position="85"/>
        <end position="185"/>
    </location>
</feature>
<evidence type="ECO:0000313" key="4">
    <source>
        <dbReference type="EMBL" id="GAA1698432.1"/>
    </source>
</evidence>
<proteinExistence type="predicted"/>
<name>A0ABN2I551_9MICO</name>
<reference evidence="4 5" key="1">
    <citation type="journal article" date="2019" name="Int. J. Syst. Evol. Microbiol.">
        <title>The Global Catalogue of Microorganisms (GCM) 10K type strain sequencing project: providing services to taxonomists for standard genome sequencing and annotation.</title>
        <authorList>
            <consortium name="The Broad Institute Genomics Platform"/>
            <consortium name="The Broad Institute Genome Sequencing Center for Infectious Disease"/>
            <person name="Wu L."/>
            <person name="Ma J."/>
        </authorList>
    </citation>
    <scope>NUCLEOTIDE SEQUENCE [LARGE SCALE GENOMIC DNA]</scope>
    <source>
        <strain evidence="4 5">JCM 15577</strain>
    </source>
</reference>
<evidence type="ECO:0000313" key="5">
    <source>
        <dbReference type="Proteomes" id="UP001501690"/>
    </source>
</evidence>
<evidence type="ECO:0000259" key="3">
    <source>
        <dbReference type="Pfam" id="PF13399"/>
    </source>
</evidence>
<evidence type="ECO:0000256" key="1">
    <source>
        <dbReference type="SAM" id="MobiDB-lite"/>
    </source>
</evidence>
<organism evidence="4 5">
    <name type="scientific">Microbacterium sediminicola</name>
    <dbReference type="NCBI Taxonomy" id="415210"/>
    <lineage>
        <taxon>Bacteria</taxon>
        <taxon>Bacillati</taxon>
        <taxon>Actinomycetota</taxon>
        <taxon>Actinomycetes</taxon>
        <taxon>Micrococcales</taxon>
        <taxon>Microbacteriaceae</taxon>
        <taxon>Microbacterium</taxon>
    </lineage>
</organism>
<keyword evidence="2" id="KW-0472">Membrane</keyword>
<keyword evidence="5" id="KW-1185">Reference proteome</keyword>
<sequence>MPPSFPRDRFDDVPNGPGRVGAHRGENPHMRGGIVFFWAALATVILIGVGIFGTFVVSGRIVLFPEAQPTPTPTATIDPVLDTSYAVLILNATPETGLATQMKDELIAAGWAADDVLAGEAGSTDFAETTIYYANATDLPAALGLSEVIGGARVVQSDAYQPVDDEATEVDESAALQLTIVIGLDSTAAGAPTPTATTDQ</sequence>
<feature type="region of interest" description="Disordered" evidence="1">
    <location>
        <begin position="1"/>
        <end position="25"/>
    </location>
</feature>
<feature type="transmembrane region" description="Helical" evidence="2">
    <location>
        <begin position="35"/>
        <end position="57"/>
    </location>
</feature>
<keyword evidence="2" id="KW-0812">Transmembrane</keyword>